<dbReference type="KEGG" id="nneo:PQG83_12825"/>
<keyword evidence="1" id="KW-0732">Signal</keyword>
<dbReference type="AlphaFoldDB" id="A0AA96GNA6"/>
<evidence type="ECO:0000313" key="2">
    <source>
        <dbReference type="EMBL" id="WNM60641.1"/>
    </source>
</evidence>
<evidence type="ECO:0000256" key="1">
    <source>
        <dbReference type="SAM" id="SignalP"/>
    </source>
</evidence>
<dbReference type="RefSeq" id="WP_312741659.1">
    <property type="nucleotide sequence ID" value="NZ_CP116968.1"/>
</dbReference>
<dbReference type="Proteomes" id="UP001302494">
    <property type="component" value="Chromosome"/>
</dbReference>
<accession>A0AA96GNA6</accession>
<evidence type="ECO:0000313" key="3">
    <source>
        <dbReference type="Proteomes" id="UP001302494"/>
    </source>
</evidence>
<reference evidence="2 3" key="1">
    <citation type="submission" date="2023-01" db="EMBL/GenBank/DDBJ databases">
        <title>Cultivation and genomic characterization of new, ubiquitous marine nitrite-oxidizing bacteria from the Nitrospirales.</title>
        <authorList>
            <person name="Mueller A.J."/>
            <person name="Daebeler A."/>
            <person name="Herbold C.W."/>
            <person name="Kirkegaard R.H."/>
            <person name="Daims H."/>
        </authorList>
    </citation>
    <scope>NUCLEOTIDE SEQUENCE [LARGE SCALE GENOMIC DNA]</scope>
    <source>
        <strain evidence="2 3">DK</strain>
    </source>
</reference>
<organism evidence="2 3">
    <name type="scientific">Candidatus Nitrospira neomarina</name>
    <dbReference type="NCBI Taxonomy" id="3020899"/>
    <lineage>
        <taxon>Bacteria</taxon>
        <taxon>Pseudomonadati</taxon>
        <taxon>Nitrospirota</taxon>
        <taxon>Nitrospiria</taxon>
        <taxon>Nitrospirales</taxon>
        <taxon>Nitrospiraceae</taxon>
        <taxon>Nitrospira</taxon>
    </lineage>
</organism>
<dbReference type="EMBL" id="CP116968">
    <property type="protein sequence ID" value="WNM60641.1"/>
    <property type="molecule type" value="Genomic_DNA"/>
</dbReference>
<gene>
    <name evidence="2" type="ORF">PQG83_12825</name>
</gene>
<feature type="chain" id="PRO_5041703735" evidence="1">
    <location>
        <begin position="27"/>
        <end position="422"/>
    </location>
</feature>
<name>A0AA96GNA6_9BACT</name>
<dbReference type="Gene3D" id="3.20.20.140">
    <property type="entry name" value="Metal-dependent hydrolases"/>
    <property type="match status" value="1"/>
</dbReference>
<sequence>MIPHKHMSTTPTYLLRAMLIAVSAFCASCDLLGGAFDHKPKDLEKEISAGARSLVEQAFEGIQSDALRDYHVHMLGMNTALNGTWVNEEWQSPWSGLIHYFQFEIYKSAAVVTDEQEADAQYLARLKNLIQFMPERGKFGIMAFDFFHDEQGQPNRELSTFHVPNEYVMTLARKNPDIFFPIISIHPYREDATTALRHYAQQGVRFVKWLPNAMGMHPASETMQDQLVPYYRIMKEYDMVLISHTGVEVATEAEEHQRLGNPLLLIKPLDMGVKVVMAHVASLGECEEEESDICAPGTPYVDLAIQMLENPAYAGLVFADISALTQYNRHHNLDKILSKPSIHSRLINGSDYPLPAINIVIQTRSLVSSGHITSEERDALNEIYDYNPLLYDFVLKRTLRQSKTGQKFPHSIFIEHPDLPTG</sequence>
<dbReference type="InterPro" id="IPR032466">
    <property type="entry name" value="Metal_Hydrolase"/>
</dbReference>
<proteinExistence type="predicted"/>
<dbReference type="SUPFAM" id="SSF51556">
    <property type="entry name" value="Metallo-dependent hydrolases"/>
    <property type="match status" value="1"/>
</dbReference>
<protein>
    <submittedName>
        <fullName evidence="2">Amidohydrolase family protein</fullName>
    </submittedName>
</protein>
<keyword evidence="3" id="KW-1185">Reference proteome</keyword>
<feature type="signal peptide" evidence="1">
    <location>
        <begin position="1"/>
        <end position="26"/>
    </location>
</feature>